<comment type="similarity">
    <text evidence="7">Belongs to the binding-protein-dependent transport system permease family.</text>
</comment>
<feature type="domain" description="ABC transmembrane type-1" evidence="8">
    <location>
        <begin position="63"/>
        <end position="278"/>
    </location>
</feature>
<feature type="transmembrane region" description="Helical" evidence="7">
    <location>
        <begin position="100"/>
        <end position="122"/>
    </location>
</feature>
<comment type="subcellular location">
    <subcellularLocation>
        <location evidence="1 7">Cell membrane</location>
        <topology evidence="1 7">Multi-pass membrane protein</topology>
    </subcellularLocation>
</comment>
<feature type="transmembrane region" description="Helical" evidence="7">
    <location>
        <begin position="261"/>
        <end position="279"/>
    </location>
</feature>
<dbReference type="SUPFAM" id="SSF161098">
    <property type="entry name" value="MetI-like"/>
    <property type="match status" value="1"/>
</dbReference>
<dbReference type="PROSITE" id="PS50928">
    <property type="entry name" value="ABC_TM1"/>
    <property type="match status" value="1"/>
</dbReference>
<dbReference type="GO" id="GO:0055085">
    <property type="term" value="P:transmembrane transport"/>
    <property type="evidence" value="ECO:0007669"/>
    <property type="project" value="InterPro"/>
</dbReference>
<keyword evidence="6 7" id="KW-0472">Membrane</keyword>
<feature type="transmembrane region" description="Helical" evidence="7">
    <location>
        <begin position="209"/>
        <end position="229"/>
    </location>
</feature>
<evidence type="ECO:0000256" key="6">
    <source>
        <dbReference type="ARBA" id="ARBA00023136"/>
    </source>
</evidence>
<evidence type="ECO:0000259" key="8">
    <source>
        <dbReference type="PROSITE" id="PS50928"/>
    </source>
</evidence>
<gene>
    <name evidence="9" type="ORF">X927_08935</name>
</gene>
<dbReference type="InterPro" id="IPR000515">
    <property type="entry name" value="MetI-like"/>
</dbReference>
<dbReference type="PANTHER" id="PTHR43005:SF1">
    <property type="entry name" value="SPERMIDINE_PUTRESCINE TRANSPORT SYSTEM PERMEASE PROTEIN"/>
    <property type="match status" value="1"/>
</dbReference>
<keyword evidence="4 7" id="KW-0812">Transmembrane</keyword>
<evidence type="ECO:0000256" key="4">
    <source>
        <dbReference type="ARBA" id="ARBA00022692"/>
    </source>
</evidence>
<dbReference type="Gene3D" id="1.10.3720.10">
    <property type="entry name" value="MetI-like"/>
    <property type="match status" value="1"/>
</dbReference>
<keyword evidence="10" id="KW-1185">Reference proteome</keyword>
<dbReference type="CDD" id="cd06261">
    <property type="entry name" value="TM_PBP2"/>
    <property type="match status" value="1"/>
</dbReference>
<proteinExistence type="inferred from homology"/>
<keyword evidence="2 7" id="KW-0813">Transport</keyword>
<feature type="transmembrane region" description="Helical" evidence="7">
    <location>
        <begin position="67"/>
        <end position="88"/>
    </location>
</feature>
<evidence type="ECO:0000313" key="9">
    <source>
        <dbReference type="EMBL" id="PNR98266.1"/>
    </source>
</evidence>
<dbReference type="EMBL" id="AZRN01000034">
    <property type="protein sequence ID" value="PNR98266.1"/>
    <property type="molecule type" value="Genomic_DNA"/>
</dbReference>
<dbReference type="GO" id="GO:0005886">
    <property type="term" value="C:plasma membrane"/>
    <property type="evidence" value="ECO:0007669"/>
    <property type="project" value="UniProtKB-SubCell"/>
</dbReference>
<evidence type="ECO:0000313" key="10">
    <source>
        <dbReference type="Proteomes" id="UP000236604"/>
    </source>
</evidence>
<dbReference type="RefSeq" id="WP_103077668.1">
    <property type="nucleotide sequence ID" value="NZ_AZRN01000034.1"/>
</dbReference>
<protein>
    <submittedName>
        <fullName evidence="9">ABC transporter permease</fullName>
    </submittedName>
</protein>
<dbReference type="InterPro" id="IPR035906">
    <property type="entry name" value="MetI-like_sf"/>
</dbReference>
<accession>A0A2K1P6B8</accession>
<evidence type="ECO:0000256" key="2">
    <source>
        <dbReference type="ARBA" id="ARBA00022448"/>
    </source>
</evidence>
<evidence type="ECO:0000256" key="3">
    <source>
        <dbReference type="ARBA" id="ARBA00022475"/>
    </source>
</evidence>
<feature type="transmembrane region" description="Helical" evidence="7">
    <location>
        <begin position="15"/>
        <end position="38"/>
    </location>
</feature>
<reference evidence="9 10" key="1">
    <citation type="submission" date="2013-12" db="EMBL/GenBank/DDBJ databases">
        <title>Comparative genomics of Petrotoga isolates.</title>
        <authorList>
            <person name="Nesbo C.L."/>
            <person name="Charchuk R."/>
            <person name="Chow K."/>
        </authorList>
    </citation>
    <scope>NUCLEOTIDE SEQUENCE [LARGE SCALE GENOMIC DNA]</scope>
    <source>
        <strain evidence="9 10">DSM 14811</strain>
    </source>
</reference>
<dbReference type="Pfam" id="PF00528">
    <property type="entry name" value="BPD_transp_1"/>
    <property type="match status" value="1"/>
</dbReference>
<evidence type="ECO:0000256" key="1">
    <source>
        <dbReference type="ARBA" id="ARBA00004651"/>
    </source>
</evidence>
<dbReference type="AlphaFoldDB" id="A0A2K1P6B8"/>
<dbReference type="Proteomes" id="UP000236604">
    <property type="component" value="Unassembled WGS sequence"/>
</dbReference>
<keyword evidence="5 7" id="KW-1133">Transmembrane helix</keyword>
<sequence length="288" mass="32704">MLKISKNEKTAYKMVLPYVLIIVSLIVFLLTLNIYLSFTNNEGNFTFSNYIEAIKDPVFLIMLKNTVIWTICSVIGQLSLGLLVAILLNQIKKGEVIFRSIILILPWATLDIVAGVTWKWMFNDMYGVINDILFRFGFISDYISWLGQPKTALAAVIIANIWKGFSLSGLFFLAGLQAIPVQLYEAAEIDGANVFQKFTHVTIPQLKPILITTLMFTTIWTINYFPLIYTMTGGGPGYGTETFVTYIYRINFKFLEYNKSAALSNILFLIILFISILYIKVLTKEENS</sequence>
<keyword evidence="3" id="KW-1003">Cell membrane</keyword>
<evidence type="ECO:0000256" key="7">
    <source>
        <dbReference type="RuleBase" id="RU363032"/>
    </source>
</evidence>
<dbReference type="PANTHER" id="PTHR43005">
    <property type="entry name" value="BLR7065 PROTEIN"/>
    <property type="match status" value="1"/>
</dbReference>
<organism evidence="9 10">
    <name type="scientific">Petrotoga mexicana DSM 14811</name>
    <dbReference type="NCBI Taxonomy" id="1122954"/>
    <lineage>
        <taxon>Bacteria</taxon>
        <taxon>Thermotogati</taxon>
        <taxon>Thermotogota</taxon>
        <taxon>Thermotogae</taxon>
        <taxon>Petrotogales</taxon>
        <taxon>Petrotogaceae</taxon>
        <taxon>Petrotoga</taxon>
    </lineage>
</organism>
<evidence type="ECO:0000256" key="5">
    <source>
        <dbReference type="ARBA" id="ARBA00022989"/>
    </source>
</evidence>
<name>A0A2K1P6B8_9BACT</name>
<comment type="caution">
    <text evidence="9">The sequence shown here is derived from an EMBL/GenBank/DDBJ whole genome shotgun (WGS) entry which is preliminary data.</text>
</comment>